<evidence type="ECO:0000313" key="2">
    <source>
        <dbReference type="Proteomes" id="UP000719412"/>
    </source>
</evidence>
<dbReference type="Proteomes" id="UP000719412">
    <property type="component" value="Unassembled WGS sequence"/>
</dbReference>
<accession>A0A8J6HJE3</accession>
<proteinExistence type="predicted"/>
<sequence>MMRVSGAGPTEIIQTQGRLVDEIKFNLDNYSTSFGVHHPERSLSHQEFAGGVRGVLRLNLRSLIPEFNIEPGNYRELLTCSDLLLDPLLDLDSSGGRLLVAPRPASKLFRREGLLAQMKAWNEETVNTPSLFKVFFVALDTCVSKD</sequence>
<name>A0A8J6HJE3_TENMO</name>
<dbReference type="AlphaFoldDB" id="A0A8J6HJE3"/>
<organism evidence="1 2">
    <name type="scientific">Tenebrio molitor</name>
    <name type="common">Yellow mealworm beetle</name>
    <dbReference type="NCBI Taxonomy" id="7067"/>
    <lineage>
        <taxon>Eukaryota</taxon>
        <taxon>Metazoa</taxon>
        <taxon>Ecdysozoa</taxon>
        <taxon>Arthropoda</taxon>
        <taxon>Hexapoda</taxon>
        <taxon>Insecta</taxon>
        <taxon>Pterygota</taxon>
        <taxon>Neoptera</taxon>
        <taxon>Endopterygota</taxon>
        <taxon>Coleoptera</taxon>
        <taxon>Polyphaga</taxon>
        <taxon>Cucujiformia</taxon>
        <taxon>Tenebrionidae</taxon>
        <taxon>Tenebrio</taxon>
    </lineage>
</organism>
<keyword evidence="2" id="KW-1185">Reference proteome</keyword>
<gene>
    <name evidence="1" type="ORF">GEV33_002926</name>
</gene>
<reference evidence="1" key="2">
    <citation type="submission" date="2021-08" db="EMBL/GenBank/DDBJ databases">
        <authorList>
            <person name="Eriksson T."/>
        </authorList>
    </citation>
    <scope>NUCLEOTIDE SEQUENCE</scope>
    <source>
        <strain evidence="1">Stoneville</strain>
        <tissue evidence="1">Whole head</tissue>
    </source>
</reference>
<evidence type="ECO:0000313" key="1">
    <source>
        <dbReference type="EMBL" id="KAH0819865.1"/>
    </source>
</evidence>
<dbReference type="EMBL" id="JABDTM020013453">
    <property type="protein sequence ID" value="KAH0819865.1"/>
    <property type="molecule type" value="Genomic_DNA"/>
</dbReference>
<comment type="caution">
    <text evidence="1">The sequence shown here is derived from an EMBL/GenBank/DDBJ whole genome shotgun (WGS) entry which is preliminary data.</text>
</comment>
<reference evidence="1" key="1">
    <citation type="journal article" date="2020" name="J Insects Food Feed">
        <title>The yellow mealworm (Tenebrio molitor) genome: a resource for the emerging insects as food and feed industry.</title>
        <authorList>
            <person name="Eriksson T."/>
            <person name="Andere A."/>
            <person name="Kelstrup H."/>
            <person name="Emery V."/>
            <person name="Picard C."/>
        </authorList>
    </citation>
    <scope>NUCLEOTIDE SEQUENCE</scope>
    <source>
        <strain evidence="1">Stoneville</strain>
        <tissue evidence="1">Whole head</tissue>
    </source>
</reference>
<protein>
    <submittedName>
        <fullName evidence="1">Uncharacterized protein</fullName>
    </submittedName>
</protein>